<dbReference type="Proteomes" id="UP000008988">
    <property type="component" value="Unassembled WGS sequence"/>
</dbReference>
<dbReference type="EMBL" id="ABSV01001784">
    <property type="protein sequence ID" value="EDZ70235.1"/>
    <property type="molecule type" value="Genomic_DNA"/>
</dbReference>
<sequence>MLVLNLLFLGSSRPHLCSVHYRIFSLIPISSTEKLKEIEKSRRGI</sequence>
<organism evidence="1 2">
    <name type="scientific">Saccharomyces cerevisiae (strain AWRI1631)</name>
    <name type="common">Baker's yeast</name>
    <dbReference type="NCBI Taxonomy" id="545124"/>
    <lineage>
        <taxon>Eukaryota</taxon>
        <taxon>Fungi</taxon>
        <taxon>Dikarya</taxon>
        <taxon>Ascomycota</taxon>
        <taxon>Saccharomycotina</taxon>
        <taxon>Saccharomycetes</taxon>
        <taxon>Saccharomycetales</taxon>
        <taxon>Saccharomycetaceae</taxon>
        <taxon>Saccharomyces</taxon>
    </lineage>
</organism>
<evidence type="ECO:0000313" key="1">
    <source>
        <dbReference type="EMBL" id="EDZ70235.1"/>
    </source>
</evidence>
<comment type="caution">
    <text evidence="1">The sequence shown here is derived from an EMBL/GenBank/DDBJ whole genome shotgun (WGS) entry which is preliminary data.</text>
</comment>
<gene>
    <name evidence="1" type="ORF">AWRI1631_131220</name>
</gene>
<protein>
    <submittedName>
        <fullName evidence="1">Uncharacterized protein</fullName>
    </submittedName>
</protein>
<name>B5VPB1_YEAS6</name>
<accession>B5VPB1</accession>
<reference evidence="1 2" key="1">
    <citation type="journal article" date="2008" name="FEMS Yeast Res.">
        <title>Comparative genome analysis of a Saccharomyces cerevisiae wine strain.</title>
        <authorList>
            <person name="Borneman A.R."/>
            <person name="Forgan A.H."/>
            <person name="Pretorius I.S."/>
            <person name="Chambers P.J."/>
        </authorList>
    </citation>
    <scope>NUCLEOTIDE SEQUENCE [LARGE SCALE GENOMIC DNA]</scope>
    <source>
        <strain evidence="1 2">AWRI1631</strain>
    </source>
</reference>
<evidence type="ECO:0000313" key="2">
    <source>
        <dbReference type="Proteomes" id="UP000008988"/>
    </source>
</evidence>
<dbReference type="AlphaFoldDB" id="B5VPB1"/>
<proteinExistence type="predicted"/>